<dbReference type="GO" id="GO:0055129">
    <property type="term" value="P:L-proline biosynthetic process"/>
    <property type="evidence" value="ECO:0007669"/>
    <property type="project" value="TreeGrafter"/>
</dbReference>
<dbReference type="GO" id="GO:0004735">
    <property type="term" value="F:pyrroline-5-carboxylate reductase activity"/>
    <property type="evidence" value="ECO:0007669"/>
    <property type="project" value="TreeGrafter"/>
</dbReference>
<gene>
    <name evidence="6" type="ORF">Q8A67_019359</name>
</gene>
<dbReference type="AlphaFoldDB" id="A0AA88P9Q8"/>
<comment type="similarity">
    <text evidence="1">Belongs to the pyrroline-5-carboxylate reductase family.</text>
</comment>
<comment type="caution">
    <text evidence="6">The sequence shown here is derived from an EMBL/GenBank/DDBJ whole genome shotgun (WGS) entry which is preliminary data.</text>
</comment>
<dbReference type="Gene3D" id="3.40.50.720">
    <property type="entry name" value="NAD(P)-binding Rossmann-like Domain"/>
    <property type="match status" value="1"/>
</dbReference>
<evidence type="ECO:0000259" key="5">
    <source>
        <dbReference type="Pfam" id="PF03807"/>
    </source>
</evidence>
<feature type="domain" description="Pyrroline-5-carboxylate reductase catalytic N-terminal" evidence="5">
    <location>
        <begin position="70"/>
        <end position="147"/>
    </location>
</feature>
<evidence type="ECO:0000256" key="2">
    <source>
        <dbReference type="ARBA" id="ARBA00023002"/>
    </source>
</evidence>
<dbReference type="SUPFAM" id="SSF51735">
    <property type="entry name" value="NAD(P)-binding Rossmann-fold domains"/>
    <property type="match status" value="1"/>
</dbReference>
<evidence type="ECO:0000256" key="4">
    <source>
        <dbReference type="ARBA" id="ARBA00072230"/>
    </source>
</evidence>
<evidence type="ECO:0000313" key="7">
    <source>
        <dbReference type="Proteomes" id="UP001187343"/>
    </source>
</evidence>
<dbReference type="InterPro" id="IPR028939">
    <property type="entry name" value="P5C_Rdtase_cat_N"/>
</dbReference>
<proteinExistence type="inferred from homology"/>
<evidence type="ECO:0000313" key="6">
    <source>
        <dbReference type="EMBL" id="KAK2878568.1"/>
    </source>
</evidence>
<dbReference type="EMBL" id="JAUYZG010000019">
    <property type="protein sequence ID" value="KAK2878568.1"/>
    <property type="molecule type" value="Genomic_DNA"/>
</dbReference>
<dbReference type="FunFam" id="3.40.50.720:FF:000447">
    <property type="entry name" value="NADP dependent oxidoreductase domain containing 1"/>
    <property type="match status" value="1"/>
</dbReference>
<dbReference type="PANTHER" id="PTHR11645:SF58">
    <property type="entry name" value="NADP-DEPENDENT OXIDOREDUCTASE DOMAIN-CONTAINING PROTEIN 1"/>
    <property type="match status" value="1"/>
</dbReference>
<name>A0AA88P9Q8_9TELE</name>
<keyword evidence="7" id="KW-1185">Reference proteome</keyword>
<evidence type="ECO:0000256" key="1">
    <source>
        <dbReference type="ARBA" id="ARBA00005525"/>
    </source>
</evidence>
<evidence type="ECO:0000256" key="3">
    <source>
        <dbReference type="ARBA" id="ARBA00054560"/>
    </source>
</evidence>
<dbReference type="Pfam" id="PF03807">
    <property type="entry name" value="F420_oxidored"/>
    <property type="match status" value="1"/>
</dbReference>
<dbReference type="Proteomes" id="UP001187343">
    <property type="component" value="Unassembled WGS sequence"/>
</dbReference>
<dbReference type="InterPro" id="IPR036291">
    <property type="entry name" value="NAD(P)-bd_dom_sf"/>
</dbReference>
<sequence>MLDFTVNLTSLGFEAGLSERERELVYLRSRSAGLTVSGCAHAVLAYELISLLRKKVNAENNCTAEAHLSVGILGGGHMGKQLAMALLHSSSLKPRHINISTKRPETLEEYSNMGVECYFDNIRLAKWADVLFLCILPSHLPQVCTDIRCHLRSCCLVYSFTSAVPLNRLALLLDHSFLIKPQYEFVACDDVTTSWLLHNQVTAALKDTEVISASVPLSMNGGLFLDQRWVSAVLYCLLNICTAEKLSSGMTLQLLNGLFKTKTLTYHSFVNSSASDLNNPDDLFPWINLVDAQTKDTALTDLVSRDKGLRDCISVMYYNVFFKT</sequence>
<comment type="function">
    <text evidence="3">Probable oxidoreductase.</text>
</comment>
<dbReference type="PANTHER" id="PTHR11645">
    <property type="entry name" value="PYRROLINE-5-CARBOXYLATE REDUCTASE"/>
    <property type="match status" value="1"/>
</dbReference>
<accession>A0AA88P9Q8</accession>
<organism evidence="6 7">
    <name type="scientific">Cirrhinus molitorella</name>
    <name type="common">mud carp</name>
    <dbReference type="NCBI Taxonomy" id="172907"/>
    <lineage>
        <taxon>Eukaryota</taxon>
        <taxon>Metazoa</taxon>
        <taxon>Chordata</taxon>
        <taxon>Craniata</taxon>
        <taxon>Vertebrata</taxon>
        <taxon>Euteleostomi</taxon>
        <taxon>Actinopterygii</taxon>
        <taxon>Neopterygii</taxon>
        <taxon>Teleostei</taxon>
        <taxon>Ostariophysi</taxon>
        <taxon>Cypriniformes</taxon>
        <taxon>Cyprinidae</taxon>
        <taxon>Labeoninae</taxon>
        <taxon>Labeonini</taxon>
        <taxon>Cirrhinus</taxon>
    </lineage>
</organism>
<reference evidence="6" key="1">
    <citation type="submission" date="2023-08" db="EMBL/GenBank/DDBJ databases">
        <title>Chromosome-level Genome Assembly of mud carp (Cirrhinus molitorella).</title>
        <authorList>
            <person name="Liu H."/>
        </authorList>
    </citation>
    <scope>NUCLEOTIDE SEQUENCE</scope>
    <source>
        <strain evidence="6">Prfri</strain>
        <tissue evidence="6">Muscle</tissue>
    </source>
</reference>
<protein>
    <recommendedName>
        <fullName evidence="4">NADP-dependent oxidoreductase domain-containing protein 1</fullName>
    </recommendedName>
</protein>
<keyword evidence="2" id="KW-0560">Oxidoreductase</keyword>